<reference evidence="3 4" key="2">
    <citation type="submission" date="2019-02" db="EMBL/GenBank/DDBJ databases">
        <title>'Lichenibacterium ramalinii' gen. nov. sp. nov., 'Lichenibacterium minor' gen. nov. sp. nov.</title>
        <authorList>
            <person name="Pankratov T."/>
        </authorList>
    </citation>
    <scope>NUCLEOTIDE SEQUENCE [LARGE SCALE GENOMIC DNA]</scope>
    <source>
        <strain evidence="3 4">RmlP001</strain>
    </source>
</reference>
<evidence type="ECO:0000313" key="4">
    <source>
        <dbReference type="Proteomes" id="UP000289411"/>
    </source>
</evidence>
<dbReference type="PROSITE" id="PS50933">
    <property type="entry name" value="CHRD"/>
    <property type="match status" value="1"/>
</dbReference>
<evidence type="ECO:0000259" key="2">
    <source>
        <dbReference type="PROSITE" id="PS50933"/>
    </source>
</evidence>
<feature type="chain" id="PRO_5020859478" evidence="1">
    <location>
        <begin position="24"/>
        <end position="144"/>
    </location>
</feature>
<reference evidence="3 4" key="1">
    <citation type="submission" date="2018-09" db="EMBL/GenBank/DDBJ databases">
        <authorList>
            <person name="Grouzdev D.S."/>
            <person name="Krutkina M.S."/>
        </authorList>
    </citation>
    <scope>NUCLEOTIDE SEQUENCE [LARGE SCALE GENOMIC DNA]</scope>
    <source>
        <strain evidence="3 4">RmlP001</strain>
    </source>
</reference>
<dbReference type="OrthoDB" id="571052at2"/>
<sequence length="144" mass="14785">MFLAGMAFASSIVLCLAAAPADAETVHYKAMIMPASEVPPVKDSKATGQLAATFDTVTKVLSYDVTYADLTGPASAAHFHGPAPVGTNAGVMVPIKGELASPIKGEATLTDAQAKALTDGDMYFNIHTAANKGGEMRGQVLKGM</sequence>
<comment type="caution">
    <text evidence="3">The sequence shown here is derived from an EMBL/GenBank/DDBJ whole genome shotgun (WGS) entry which is preliminary data.</text>
</comment>
<keyword evidence="4" id="KW-1185">Reference proteome</keyword>
<feature type="signal peptide" evidence="1">
    <location>
        <begin position="1"/>
        <end position="23"/>
    </location>
</feature>
<dbReference type="SMART" id="SM00754">
    <property type="entry name" value="CHRD"/>
    <property type="match status" value="1"/>
</dbReference>
<name>A0A4Q2RJF6_9HYPH</name>
<evidence type="ECO:0000313" key="3">
    <source>
        <dbReference type="EMBL" id="RYB06482.1"/>
    </source>
</evidence>
<dbReference type="EMBL" id="QYBC01000004">
    <property type="protein sequence ID" value="RYB06482.1"/>
    <property type="molecule type" value="Genomic_DNA"/>
</dbReference>
<dbReference type="Pfam" id="PF07452">
    <property type="entry name" value="CHRD"/>
    <property type="match status" value="1"/>
</dbReference>
<dbReference type="AlphaFoldDB" id="A0A4Q2RJF6"/>
<protein>
    <submittedName>
        <fullName evidence="3">CHRD domain-containing protein</fullName>
    </submittedName>
</protein>
<proteinExistence type="predicted"/>
<dbReference type="Proteomes" id="UP000289411">
    <property type="component" value="Unassembled WGS sequence"/>
</dbReference>
<dbReference type="InterPro" id="IPR010895">
    <property type="entry name" value="CHRD"/>
</dbReference>
<feature type="domain" description="CHRD" evidence="2">
    <location>
        <begin position="24"/>
        <end position="144"/>
    </location>
</feature>
<keyword evidence="1" id="KW-0732">Signal</keyword>
<organism evidence="3 4">
    <name type="scientific">Lichenibacterium ramalinae</name>
    <dbReference type="NCBI Taxonomy" id="2316527"/>
    <lineage>
        <taxon>Bacteria</taxon>
        <taxon>Pseudomonadati</taxon>
        <taxon>Pseudomonadota</taxon>
        <taxon>Alphaproteobacteria</taxon>
        <taxon>Hyphomicrobiales</taxon>
        <taxon>Lichenihabitantaceae</taxon>
        <taxon>Lichenibacterium</taxon>
    </lineage>
</organism>
<evidence type="ECO:0000256" key="1">
    <source>
        <dbReference type="SAM" id="SignalP"/>
    </source>
</evidence>
<gene>
    <name evidence="3" type="ORF">D3272_06405</name>
</gene>
<accession>A0A4Q2RJF6</accession>